<feature type="transmembrane region" description="Helical" evidence="8">
    <location>
        <begin position="434"/>
        <end position="455"/>
    </location>
</feature>
<feature type="transmembrane region" description="Helical" evidence="8">
    <location>
        <begin position="243"/>
        <end position="268"/>
    </location>
</feature>
<feature type="transmembrane region" description="Helical" evidence="8">
    <location>
        <begin position="143"/>
        <end position="163"/>
    </location>
</feature>
<evidence type="ECO:0000313" key="9">
    <source>
        <dbReference type="EMBL" id="EKT83888.1"/>
    </source>
</evidence>
<dbReference type="RefSeq" id="WP_005254003.1">
    <property type="nucleotide sequence ID" value="NZ_AJYC02000012.1"/>
</dbReference>
<dbReference type="PANTHER" id="PTHR31806:SF1">
    <property type="entry name" value="PURINE-CYTOSINE PERMEASE FCY2-RELATED"/>
    <property type="match status" value="1"/>
</dbReference>
<feature type="transmembrane region" description="Helical" evidence="8">
    <location>
        <begin position="203"/>
        <end position="223"/>
    </location>
</feature>
<evidence type="ECO:0000256" key="1">
    <source>
        <dbReference type="ARBA" id="ARBA00004141"/>
    </source>
</evidence>
<dbReference type="EMBL" id="AJYC02000012">
    <property type="protein sequence ID" value="EKT83888.1"/>
    <property type="molecule type" value="Genomic_DNA"/>
</dbReference>
<organism evidence="9 10">
    <name type="scientific">Rhodococcus opacus M213</name>
    <dbReference type="NCBI Taxonomy" id="1129896"/>
    <lineage>
        <taxon>Bacteria</taxon>
        <taxon>Bacillati</taxon>
        <taxon>Actinomycetota</taxon>
        <taxon>Actinomycetes</taxon>
        <taxon>Mycobacteriales</taxon>
        <taxon>Nocardiaceae</taxon>
        <taxon>Rhodococcus</taxon>
    </lineage>
</organism>
<feature type="transmembrane region" description="Helical" evidence="8">
    <location>
        <begin position="331"/>
        <end position="353"/>
    </location>
</feature>
<dbReference type="InterPro" id="IPR001248">
    <property type="entry name" value="Pur-cyt_permease"/>
</dbReference>
<evidence type="ECO:0000256" key="7">
    <source>
        <dbReference type="PIRNR" id="PIRNR002744"/>
    </source>
</evidence>
<dbReference type="Pfam" id="PF02133">
    <property type="entry name" value="Transp_cyt_pur"/>
    <property type="match status" value="1"/>
</dbReference>
<gene>
    <name evidence="9" type="ORF">WSS_A04510</name>
</gene>
<keyword evidence="6 7" id="KW-0472">Membrane</keyword>
<evidence type="ECO:0000256" key="6">
    <source>
        <dbReference type="ARBA" id="ARBA00023136"/>
    </source>
</evidence>
<feature type="transmembrane region" description="Helical" evidence="8">
    <location>
        <begin position="169"/>
        <end position="191"/>
    </location>
</feature>
<feature type="transmembrane region" description="Helical" evidence="8">
    <location>
        <begin position="35"/>
        <end position="58"/>
    </location>
</feature>
<keyword evidence="4 8" id="KW-0812">Transmembrane</keyword>
<evidence type="ECO:0000256" key="4">
    <source>
        <dbReference type="ARBA" id="ARBA00022692"/>
    </source>
</evidence>
<comment type="caution">
    <text evidence="9">The sequence shown here is derived from an EMBL/GenBank/DDBJ whole genome shotgun (WGS) entry which is preliminary data.</text>
</comment>
<keyword evidence="3 7" id="KW-0813">Transport</keyword>
<sequence length="475" mass="49276">MTTDSTAAAETGRGGLLERHTIGPVPAADRNGTGWGLFGIWLGVSMLPLTVVTGALATAVFGLSFWWAVTAVLVGNVFGGIFMGLHASQGPELGVPQMLQARGQFGARGAAFVVVVALVTFMGFFVSNVVVGAQAIHQVVPSISVNTGIWLAVAISLVISAVGLRLIKILVSFWAVVIGILGAASFVWIVADGIPAGALSAGSFTPAGFFSMVAVGAVWQIAFAPYVSDFSRYMPSKTGVRGAFWGTYGGSVLSGSLMMTLGALVGALSAEADAMSGLDGLLGGFGPTVLFCFALASASTNAGNIYCAMLNALTLIETFVRGWLPGVRGRLIATLALHVLGLGMSILGQGSFLTNFTNFITLLLYVLIPWSAINLVDYFLVKHGDYDVDSFFAADGGIYGLWNTTALAVYAVGIVVQIPFAVTPSFTGPFAEDLGGVDVAWCAGLLVSGVLYYALARRTVVSSPAPTLTEELVNR</sequence>
<protein>
    <submittedName>
        <fullName evidence="9">Permease, cytosine/purine, uracil, thiamine, allantoin family protein</fullName>
    </submittedName>
</protein>
<dbReference type="Proteomes" id="UP000005951">
    <property type="component" value="Unassembled WGS sequence"/>
</dbReference>
<dbReference type="PANTHER" id="PTHR31806">
    <property type="entry name" value="PURINE-CYTOSINE PERMEASE FCY2-RELATED"/>
    <property type="match status" value="1"/>
</dbReference>
<feature type="transmembrane region" description="Helical" evidence="8">
    <location>
        <begin position="280"/>
        <end position="297"/>
    </location>
</feature>
<accession>K8XQE8</accession>
<reference evidence="9 10" key="1">
    <citation type="journal article" date="2013" name="Genome Announc.">
        <title>Draft Genome Sequence of Rhodococcus opacus Strain M213 Shows a Diverse Catabolic Potential.</title>
        <authorList>
            <person name="Pathak A."/>
            <person name="Green S.J."/>
            <person name="Ogram A."/>
            <person name="Chauhan A."/>
        </authorList>
    </citation>
    <scope>NUCLEOTIDE SEQUENCE [LARGE SCALE GENOMIC DNA]</scope>
    <source>
        <strain evidence="9 10">M213</strain>
    </source>
</reference>
<feature type="transmembrane region" description="Helical" evidence="8">
    <location>
        <begin position="359"/>
        <end position="380"/>
    </location>
</feature>
<dbReference type="Gene3D" id="1.10.4160.10">
    <property type="entry name" value="Hydantoin permease"/>
    <property type="match status" value="1"/>
</dbReference>
<dbReference type="GO" id="GO:0005886">
    <property type="term" value="C:plasma membrane"/>
    <property type="evidence" value="ECO:0007669"/>
    <property type="project" value="TreeGrafter"/>
</dbReference>
<evidence type="ECO:0000256" key="8">
    <source>
        <dbReference type="SAM" id="Phobius"/>
    </source>
</evidence>
<evidence type="ECO:0000256" key="3">
    <source>
        <dbReference type="ARBA" id="ARBA00022448"/>
    </source>
</evidence>
<proteinExistence type="inferred from homology"/>
<dbReference type="InterPro" id="IPR026030">
    <property type="entry name" value="Pur-cyt_permease_Fcy2/21/22"/>
</dbReference>
<evidence type="ECO:0000256" key="2">
    <source>
        <dbReference type="ARBA" id="ARBA00008974"/>
    </source>
</evidence>
<evidence type="ECO:0000313" key="10">
    <source>
        <dbReference type="Proteomes" id="UP000005951"/>
    </source>
</evidence>
<feature type="transmembrane region" description="Helical" evidence="8">
    <location>
        <begin position="401"/>
        <end position="422"/>
    </location>
</feature>
<keyword evidence="5 8" id="KW-1133">Transmembrane helix</keyword>
<dbReference type="PIRSF" id="PIRSF002744">
    <property type="entry name" value="Pur-cyt_permease"/>
    <property type="match status" value="1"/>
</dbReference>
<comment type="similarity">
    <text evidence="2 7">Belongs to the purine-cytosine permease (2.A.39) family.</text>
</comment>
<comment type="subcellular location">
    <subcellularLocation>
        <location evidence="1">Membrane</location>
        <topology evidence="1">Multi-pass membrane protein</topology>
    </subcellularLocation>
</comment>
<feature type="transmembrane region" description="Helical" evidence="8">
    <location>
        <begin position="105"/>
        <end position="131"/>
    </location>
</feature>
<dbReference type="AlphaFoldDB" id="K8XQE8"/>
<name>K8XQE8_RHOOP</name>
<feature type="transmembrane region" description="Helical" evidence="8">
    <location>
        <begin position="65"/>
        <end position="85"/>
    </location>
</feature>
<dbReference type="GO" id="GO:0022857">
    <property type="term" value="F:transmembrane transporter activity"/>
    <property type="evidence" value="ECO:0007669"/>
    <property type="project" value="InterPro"/>
</dbReference>
<evidence type="ECO:0000256" key="5">
    <source>
        <dbReference type="ARBA" id="ARBA00022989"/>
    </source>
</evidence>